<evidence type="ECO:0000256" key="6">
    <source>
        <dbReference type="SAM" id="SignalP"/>
    </source>
</evidence>
<dbReference type="GO" id="GO:0048008">
    <property type="term" value="P:platelet-derived growth factor receptor signaling pathway"/>
    <property type="evidence" value="ECO:0007669"/>
    <property type="project" value="TreeGrafter"/>
</dbReference>
<evidence type="ECO:0000313" key="8">
    <source>
        <dbReference type="Ensembl" id="ENSELUP00000022460.3"/>
    </source>
</evidence>
<dbReference type="KEGG" id="els:105012081"/>
<dbReference type="CTD" id="798657"/>
<dbReference type="RefSeq" id="XP_012990679.2">
    <property type="nucleotide sequence ID" value="XM_013135225.4"/>
</dbReference>
<feature type="compositionally biased region" description="Polar residues" evidence="5">
    <location>
        <begin position="518"/>
        <end position="527"/>
    </location>
</feature>
<dbReference type="GeneID" id="105012081"/>
<evidence type="ECO:0000256" key="1">
    <source>
        <dbReference type="ARBA" id="ARBA00006686"/>
    </source>
</evidence>
<keyword evidence="6" id="KW-0732">Signal</keyword>
<keyword evidence="3" id="KW-0497">Mitogen</keyword>
<reference evidence="8" key="3">
    <citation type="submission" date="2025-08" db="UniProtKB">
        <authorList>
            <consortium name="Ensembl"/>
        </authorList>
    </citation>
    <scope>IDENTIFICATION</scope>
</reference>
<dbReference type="CDD" id="cd00135">
    <property type="entry name" value="PDGF"/>
    <property type="match status" value="1"/>
</dbReference>
<feature type="compositionally biased region" description="Basic and acidic residues" evidence="5">
    <location>
        <begin position="405"/>
        <end position="450"/>
    </location>
</feature>
<dbReference type="Proteomes" id="UP000265140">
    <property type="component" value="Chromosome 9"/>
</dbReference>
<reference evidence="8" key="4">
    <citation type="submission" date="2025-09" db="UniProtKB">
        <authorList>
            <consortium name="Ensembl"/>
        </authorList>
    </citation>
    <scope>IDENTIFICATION</scope>
</reference>
<dbReference type="AlphaFoldDB" id="A0A3P8Z132"/>
<dbReference type="InterPro" id="IPR029034">
    <property type="entry name" value="Cystine-knot_cytokine"/>
</dbReference>
<feature type="compositionally biased region" description="Pro residues" evidence="5">
    <location>
        <begin position="186"/>
        <end position="200"/>
    </location>
</feature>
<dbReference type="GO" id="GO:0005161">
    <property type="term" value="F:platelet-derived growth factor receptor binding"/>
    <property type="evidence" value="ECO:0007669"/>
    <property type="project" value="TreeGrafter"/>
</dbReference>
<dbReference type="InterPro" id="IPR000072">
    <property type="entry name" value="PDGF/VEGF_dom"/>
</dbReference>
<sequence length="585" mass="66787">MSSWVLLLLATLVAGCLRFGGAEGDPLPPSLVELVRNSPISSMQELQQLLEQETNSIEEPIELSSNEIYSNETHGRYKRNLDAQPAQQAVCKVRTEVMEITRAMLDRRNANFLLWPPCVEVQRCSGCCNSRLMQCVPSTLQTRYLQVTRIQYIDKRAHYDTAVIPVEDHASCRCQSHTSSAALTRSPPPTPPARLTPKPPSLYKQELHRHDDMKANQRFHLDDREQMERQWQSKYTASHTHTTAGAAARTHTHPATHTQTQPMAQGGLLSDAPLGHGSGYEGGRSGDGGSHTHRRTHTDAHTVAQPDGGDRAAEVQRQQELQQQQRYQQQQYQHQQRPYKQQQQQQYQHQQQQQNLQQNHPYSQEPEPMTQYRHDTLQSDSSGPPDTKHPANRKPEQDSGNTEPAIEKDSVPEATNRDTHKHTEVTNQRQAEKDVIGHRNENDKERHSQKELTSQEQRLSESTNHRHLGSEPTNQGDSAPEEERRKKLLELLQDTDQKQQPYLPSPHLPHQQRHSLHRPSQTQTDTAMQRPVPPTLPLSRAPSRPSSTPSRPPERPFRPALPRGRRRRRKHRGRISKASLRAMIM</sequence>
<evidence type="ECO:0000256" key="5">
    <source>
        <dbReference type="SAM" id="MobiDB-lite"/>
    </source>
</evidence>
<evidence type="ECO:0000313" key="9">
    <source>
        <dbReference type="Proteomes" id="UP000265140"/>
    </source>
</evidence>
<organism evidence="8 9">
    <name type="scientific">Esox lucius</name>
    <name type="common">Northern pike</name>
    <dbReference type="NCBI Taxonomy" id="8010"/>
    <lineage>
        <taxon>Eukaryota</taxon>
        <taxon>Metazoa</taxon>
        <taxon>Chordata</taxon>
        <taxon>Craniata</taxon>
        <taxon>Vertebrata</taxon>
        <taxon>Euteleostomi</taxon>
        <taxon>Actinopterygii</taxon>
        <taxon>Neopterygii</taxon>
        <taxon>Teleostei</taxon>
        <taxon>Protacanthopterygii</taxon>
        <taxon>Esociformes</taxon>
        <taxon>Esocidae</taxon>
        <taxon>Esox</taxon>
    </lineage>
</organism>
<reference evidence="8" key="2">
    <citation type="submission" date="2020-02" db="EMBL/GenBank/DDBJ databases">
        <title>Esox lucius (northern pike) genome, fEsoLuc1, primary haplotype.</title>
        <authorList>
            <person name="Myers G."/>
            <person name="Karagic N."/>
            <person name="Meyer A."/>
            <person name="Pippel M."/>
            <person name="Reichard M."/>
            <person name="Winkler S."/>
            <person name="Tracey A."/>
            <person name="Sims Y."/>
            <person name="Howe K."/>
            <person name="Rhie A."/>
            <person name="Formenti G."/>
            <person name="Durbin R."/>
            <person name="Fedrigo O."/>
            <person name="Jarvis E.D."/>
        </authorList>
    </citation>
    <scope>NUCLEOTIDE SEQUENCE [LARGE SCALE GENOMIC DNA]</scope>
</reference>
<dbReference type="FunFam" id="2.10.90.10:FF:000041">
    <property type="entry name" value="Platelet-derived growth factor beta polypeptide b"/>
    <property type="match status" value="1"/>
</dbReference>
<proteinExistence type="inferred from homology"/>
<feature type="compositionally biased region" description="Basic residues" evidence="5">
    <location>
        <begin position="563"/>
        <end position="575"/>
    </location>
</feature>
<feature type="compositionally biased region" description="Gly residues" evidence="5">
    <location>
        <begin position="276"/>
        <end position="289"/>
    </location>
</feature>
<dbReference type="PROSITE" id="PS00249">
    <property type="entry name" value="PDGF_1"/>
    <property type="match status" value="1"/>
</dbReference>
<dbReference type="Pfam" id="PF00341">
    <property type="entry name" value="PDGF"/>
    <property type="match status" value="1"/>
</dbReference>
<comment type="similarity">
    <text evidence="1 4">Belongs to the PDGF/VEGF growth factor family.</text>
</comment>
<dbReference type="GeneTree" id="ENSGT00940000157367"/>
<dbReference type="STRING" id="8010.ENSELUP00000022460"/>
<accession>A0A3P8Z132</accession>
<dbReference type="SMART" id="SM00141">
    <property type="entry name" value="PDGF"/>
    <property type="match status" value="1"/>
</dbReference>
<evidence type="ECO:0000259" key="7">
    <source>
        <dbReference type="PROSITE" id="PS50278"/>
    </source>
</evidence>
<feature type="region of interest" description="Disordered" evidence="5">
    <location>
        <begin position="177"/>
        <end position="201"/>
    </location>
</feature>
<keyword evidence="2 4" id="KW-0339">Growth factor</keyword>
<dbReference type="GO" id="GO:0016020">
    <property type="term" value="C:membrane"/>
    <property type="evidence" value="ECO:0007669"/>
    <property type="project" value="InterPro"/>
</dbReference>
<feature type="domain" description="Platelet-derived growth factor (PDGF) family profile" evidence="7">
    <location>
        <begin position="76"/>
        <end position="179"/>
    </location>
</feature>
<feature type="compositionally biased region" description="Low complexity" evidence="5">
    <location>
        <begin position="236"/>
        <end position="260"/>
    </location>
</feature>
<dbReference type="GO" id="GO:0005615">
    <property type="term" value="C:extracellular space"/>
    <property type="evidence" value="ECO:0007669"/>
    <property type="project" value="TreeGrafter"/>
</dbReference>
<protein>
    <recommendedName>
        <fullName evidence="7">Platelet-derived growth factor (PDGF) family profile domain-containing protein</fullName>
    </recommendedName>
</protein>
<dbReference type="Ensembl" id="ENSELUT00000033419.3">
    <property type="protein sequence ID" value="ENSELUP00000022460.3"/>
    <property type="gene ID" value="ENSELUG00000021419.3"/>
</dbReference>
<feature type="compositionally biased region" description="Low complexity" evidence="5">
    <location>
        <begin position="537"/>
        <end position="549"/>
    </location>
</feature>
<feature type="compositionally biased region" description="Low complexity" evidence="5">
    <location>
        <begin position="316"/>
        <end position="364"/>
    </location>
</feature>
<dbReference type="PANTHER" id="PTHR11633">
    <property type="entry name" value="PLATELET-DERIVED GROWTH FACTOR"/>
    <property type="match status" value="1"/>
</dbReference>
<dbReference type="GO" id="GO:0070374">
    <property type="term" value="P:positive regulation of ERK1 and ERK2 cascade"/>
    <property type="evidence" value="ECO:0007669"/>
    <property type="project" value="TreeGrafter"/>
</dbReference>
<dbReference type="Gene3D" id="2.10.90.10">
    <property type="entry name" value="Cystine-knot cytokines"/>
    <property type="match status" value="1"/>
</dbReference>
<name>A0A3P8Z132_ESOLU</name>
<feature type="chain" id="PRO_5044322859" description="Platelet-derived growth factor (PDGF) family profile domain-containing protein" evidence="6">
    <location>
        <begin position="25"/>
        <end position="585"/>
    </location>
</feature>
<dbReference type="PROSITE" id="PS50278">
    <property type="entry name" value="PDGF_2"/>
    <property type="match status" value="1"/>
</dbReference>
<dbReference type="GO" id="GO:0051781">
    <property type="term" value="P:positive regulation of cell division"/>
    <property type="evidence" value="ECO:0007669"/>
    <property type="project" value="UniProtKB-KW"/>
</dbReference>
<feature type="compositionally biased region" description="Polar residues" evidence="5">
    <location>
        <begin position="451"/>
        <end position="462"/>
    </location>
</feature>
<reference evidence="9" key="1">
    <citation type="journal article" date="2014" name="PLoS ONE">
        <title>The genome and linkage map of the northern pike (Esox lucius): conserved synteny revealed between the salmonid sister group and the Neoteleostei.</title>
        <authorList>
            <person name="Rondeau E.B."/>
            <person name="Minkley D.R."/>
            <person name="Leong J.S."/>
            <person name="Messmer A.M."/>
            <person name="Jantzen J.R."/>
            <person name="von Schalburg K.R."/>
            <person name="Lemon C."/>
            <person name="Bird N.H."/>
            <person name="Koop B.F."/>
        </authorList>
    </citation>
    <scope>NUCLEOTIDE SEQUENCE</scope>
</reference>
<dbReference type="GO" id="GO:0051897">
    <property type="term" value="P:positive regulation of phosphatidylinositol 3-kinase/protein kinase B signal transduction"/>
    <property type="evidence" value="ECO:0007669"/>
    <property type="project" value="TreeGrafter"/>
</dbReference>
<dbReference type="RefSeq" id="XP_012990680.2">
    <property type="nucleotide sequence ID" value="XM_013135226.4"/>
</dbReference>
<feature type="compositionally biased region" description="Basic and acidic residues" evidence="5">
    <location>
        <begin position="386"/>
        <end position="397"/>
    </location>
</feature>
<evidence type="ECO:0000256" key="4">
    <source>
        <dbReference type="RuleBase" id="RU003818"/>
    </source>
</evidence>
<feature type="region of interest" description="Disordered" evidence="5">
    <location>
        <begin position="225"/>
        <end position="585"/>
    </location>
</feature>
<keyword evidence="9" id="KW-1185">Reference proteome</keyword>
<dbReference type="GO" id="GO:0008284">
    <property type="term" value="P:positive regulation of cell population proliferation"/>
    <property type="evidence" value="ECO:0007669"/>
    <property type="project" value="TreeGrafter"/>
</dbReference>
<dbReference type="SUPFAM" id="SSF57501">
    <property type="entry name" value="Cystine-knot cytokines"/>
    <property type="match status" value="1"/>
</dbReference>
<dbReference type="Bgee" id="ENSELUG00000021419">
    <property type="expression patterns" value="Expressed in spleen and 14 other cell types or tissues"/>
</dbReference>
<dbReference type="PANTHER" id="PTHR11633:SF15">
    <property type="entry name" value="ADENYLATE CYCLASE, TERMINAL-DIFFERENTIATION SPECIFIC"/>
    <property type="match status" value="1"/>
</dbReference>
<evidence type="ECO:0000256" key="2">
    <source>
        <dbReference type="ARBA" id="ARBA00023030"/>
    </source>
</evidence>
<dbReference type="InterPro" id="IPR023581">
    <property type="entry name" value="PD_growth_factor_CS"/>
</dbReference>
<evidence type="ECO:0000256" key="3">
    <source>
        <dbReference type="ARBA" id="ARBA00023246"/>
    </source>
</evidence>
<dbReference type="GO" id="GO:0008083">
    <property type="term" value="F:growth factor activity"/>
    <property type="evidence" value="ECO:0007669"/>
    <property type="project" value="UniProtKB-KW"/>
</dbReference>
<dbReference type="GO" id="GO:0030335">
    <property type="term" value="P:positive regulation of cell migration"/>
    <property type="evidence" value="ECO:0007669"/>
    <property type="project" value="TreeGrafter"/>
</dbReference>
<feature type="signal peptide" evidence="6">
    <location>
        <begin position="1"/>
        <end position="24"/>
    </location>
</feature>